<sequence length="438" mass="48975">MPTFPPELTDDIIAWIPVVCGGSWHEDVRQRYPTLLSCSLVCSAWLHASRHQLFEVLSVGTPERYDLLVSRVLHSEKMRIYLLSVRTVNLFIDPDTPAFNGKPFVHEFAGHLPNLTSMIFYLHGVEAFSSHPSSVVVMSRFSTVRTLKIQNCTFPSFGDLRRTLCSLPSLSSLALWKLSWPDPAADLSPRLSHGTSAVRRPALLRLNVTSDNDPPSRRRAQQFIAWLSETATTSSLLDLEVGIFNESTPGGQTGCMVTFGPSLFRLGRGVRKLEIAVGESRDTELELFLCTLTSLTSLHLRCYCVVKPDIWVQMERLVTSLPRPTQLIELSISVIYDGPPADFVGLESLDAALRPELLRALQAVKLDIWYSRKERAWSEVEEPVLAVTEPTVRDVMKNRLPKLSARNIIEVTAHAFEPWVPPLHVDVEPESGPMAALS</sequence>
<accession>A0A371CP63</accession>
<dbReference type="SUPFAM" id="SSF52047">
    <property type="entry name" value="RNI-like"/>
    <property type="match status" value="1"/>
</dbReference>
<name>A0A371CP63_9APHY</name>
<dbReference type="Proteomes" id="UP000256964">
    <property type="component" value="Unassembled WGS sequence"/>
</dbReference>
<reference evidence="1 2" key="1">
    <citation type="journal article" date="2018" name="Biotechnol. Biofuels">
        <title>Integrative visual omics of the white-rot fungus Polyporus brumalis exposes the biotechnological potential of its oxidative enzymes for delignifying raw plant biomass.</title>
        <authorList>
            <person name="Miyauchi S."/>
            <person name="Rancon A."/>
            <person name="Drula E."/>
            <person name="Hage H."/>
            <person name="Chaduli D."/>
            <person name="Favel A."/>
            <person name="Grisel S."/>
            <person name="Henrissat B."/>
            <person name="Herpoel-Gimbert I."/>
            <person name="Ruiz-Duenas F.J."/>
            <person name="Chevret D."/>
            <person name="Hainaut M."/>
            <person name="Lin J."/>
            <person name="Wang M."/>
            <person name="Pangilinan J."/>
            <person name="Lipzen A."/>
            <person name="Lesage-Meessen L."/>
            <person name="Navarro D."/>
            <person name="Riley R."/>
            <person name="Grigoriev I.V."/>
            <person name="Zhou S."/>
            <person name="Raouche S."/>
            <person name="Rosso M.N."/>
        </authorList>
    </citation>
    <scope>NUCLEOTIDE SEQUENCE [LARGE SCALE GENOMIC DNA]</scope>
    <source>
        <strain evidence="1 2">BRFM 1820</strain>
    </source>
</reference>
<evidence type="ECO:0000313" key="1">
    <source>
        <dbReference type="EMBL" id="RDX42073.1"/>
    </source>
</evidence>
<evidence type="ECO:0000313" key="2">
    <source>
        <dbReference type="Proteomes" id="UP000256964"/>
    </source>
</evidence>
<dbReference type="InterPro" id="IPR032675">
    <property type="entry name" value="LRR_dom_sf"/>
</dbReference>
<keyword evidence="2" id="KW-1185">Reference proteome</keyword>
<dbReference type="EMBL" id="KZ857494">
    <property type="protein sequence ID" value="RDX42073.1"/>
    <property type="molecule type" value="Genomic_DNA"/>
</dbReference>
<evidence type="ECO:0008006" key="3">
    <source>
        <dbReference type="Google" id="ProtNLM"/>
    </source>
</evidence>
<organism evidence="1 2">
    <name type="scientific">Lentinus brumalis</name>
    <dbReference type="NCBI Taxonomy" id="2498619"/>
    <lineage>
        <taxon>Eukaryota</taxon>
        <taxon>Fungi</taxon>
        <taxon>Dikarya</taxon>
        <taxon>Basidiomycota</taxon>
        <taxon>Agaricomycotina</taxon>
        <taxon>Agaricomycetes</taxon>
        <taxon>Polyporales</taxon>
        <taxon>Polyporaceae</taxon>
        <taxon>Lentinus</taxon>
    </lineage>
</organism>
<dbReference type="Gene3D" id="3.80.10.10">
    <property type="entry name" value="Ribonuclease Inhibitor"/>
    <property type="match status" value="1"/>
</dbReference>
<protein>
    <recommendedName>
        <fullName evidence="3">F-box domain-containing protein</fullName>
    </recommendedName>
</protein>
<gene>
    <name evidence="1" type="ORF">OH76DRAFT_148444</name>
</gene>
<dbReference type="AlphaFoldDB" id="A0A371CP63"/>
<proteinExistence type="predicted"/>